<evidence type="ECO:0000313" key="4">
    <source>
        <dbReference type="Proteomes" id="UP000295685"/>
    </source>
</evidence>
<evidence type="ECO:0000313" key="1">
    <source>
        <dbReference type="EMBL" id="TDZ98523.1"/>
    </source>
</evidence>
<sequence length="181" mass="21188">MSPLDLSLVPFAGISADYVWSQFVQLFTDDQARRIELEEYQQRQPLNWSDLTSAVTRMVIDDDPDIDGDADGLYTDIAAWWRVNQEVHVRPTPKAAALCVWLWRNGLHIDSVDVYGKIWNAVRVRHREEHRIGWPPDTALEGFRHAAYPHWDNANHEQFCTLFRQRHVDPQVDRSLNHLFD</sequence>
<dbReference type="EMBL" id="PECM01000009">
    <property type="protein sequence ID" value="TEA03053.1"/>
    <property type="molecule type" value="Genomic_DNA"/>
</dbReference>
<evidence type="ECO:0000313" key="2">
    <source>
        <dbReference type="EMBL" id="TEA03053.1"/>
    </source>
</evidence>
<organism evidence="1 4">
    <name type="scientific">Mycobacteroides salmoniphilum</name>
    <dbReference type="NCBI Taxonomy" id="404941"/>
    <lineage>
        <taxon>Bacteria</taxon>
        <taxon>Bacillati</taxon>
        <taxon>Actinomycetota</taxon>
        <taxon>Actinomycetes</taxon>
        <taxon>Mycobacteriales</taxon>
        <taxon>Mycobacteriaceae</taxon>
        <taxon>Mycobacteroides</taxon>
    </lineage>
</organism>
<gene>
    <name evidence="2" type="ORF">CCUG60883_03677</name>
    <name evidence="1" type="ORF">CCUG60885_00393</name>
</gene>
<name>A0A4R8SLE3_9MYCO</name>
<dbReference type="AlphaFoldDB" id="A0A4R8SLE3"/>
<reference evidence="3 4" key="1">
    <citation type="journal article" date="2019" name="Sci. Rep.">
        <title>Extended insight into the Mycobacterium chelonae-abscessus complex through whole genome sequencing of Mycobacterium salmoniphilum outbreak and Mycobacterium salmoniphilum-like strains.</title>
        <authorList>
            <person name="Behra P.R.K."/>
            <person name="Das S."/>
            <person name="Pettersson B.M.F."/>
            <person name="Shirreff L."/>
            <person name="DuCote T."/>
            <person name="Jacobsson K.G."/>
            <person name="Ennis D.G."/>
            <person name="Kirsebom L.A."/>
        </authorList>
    </citation>
    <scope>NUCLEOTIDE SEQUENCE [LARGE SCALE GENOMIC DNA]</scope>
    <source>
        <strain evidence="2 3">CCUG 60883</strain>
        <strain evidence="1 4">CCUG 60885</strain>
    </source>
</reference>
<protein>
    <submittedName>
        <fullName evidence="1">Uncharacterized protein</fullName>
    </submittedName>
</protein>
<dbReference type="Proteomes" id="UP000294844">
    <property type="component" value="Unassembled WGS sequence"/>
</dbReference>
<comment type="caution">
    <text evidence="1">The sequence shown here is derived from an EMBL/GenBank/DDBJ whole genome shotgun (WGS) entry which is preliminary data.</text>
</comment>
<evidence type="ECO:0000313" key="3">
    <source>
        <dbReference type="Proteomes" id="UP000294844"/>
    </source>
</evidence>
<proteinExistence type="predicted"/>
<accession>A0A4R8SLE3</accession>
<dbReference type="Proteomes" id="UP000295685">
    <property type="component" value="Unassembled WGS sequence"/>
</dbReference>
<keyword evidence="3" id="KW-1185">Reference proteome</keyword>
<dbReference type="EMBL" id="PECK01000001">
    <property type="protein sequence ID" value="TDZ98523.1"/>
    <property type="molecule type" value="Genomic_DNA"/>
</dbReference>